<evidence type="ECO:0000256" key="1">
    <source>
        <dbReference type="SAM" id="Phobius"/>
    </source>
</evidence>
<protein>
    <recommendedName>
        <fullName evidence="4">DUF975 family protein</fullName>
    </recommendedName>
</protein>
<name>A0ABR7FDN9_9FIRM</name>
<keyword evidence="1" id="KW-1133">Transmembrane helix</keyword>
<dbReference type="RefSeq" id="WP_054350819.1">
    <property type="nucleotide sequence ID" value="NZ_JACOOU010000005.1"/>
</dbReference>
<sequence length="248" mass="26812">MKKPFFYRGLYYAAGLLLLALGISLNTKSGLGVSPIISVSYSISSIWNLNFGDMTFILYSIFVLVEMCLHIVRNKKYSARGGQVLAHANRTNLKLVLLMDVLQLPLSLVFTRFLNLFSDRIPEFETAYAGSFLGSFAGRILILLFAIALTGAGAAMSLNMRVIPNPGDGIVQAIADCTGWKVGFTKNCFDLLNISFTIAVSLLFAGHLTGIGLGTVIAVIGVGRVIAVFNHLTQEKMLSLAGMAETCM</sequence>
<comment type="caution">
    <text evidence="2">The sequence shown here is derived from an EMBL/GenBank/DDBJ whole genome shotgun (WGS) entry which is preliminary data.</text>
</comment>
<evidence type="ECO:0000313" key="2">
    <source>
        <dbReference type="EMBL" id="MBC5673269.1"/>
    </source>
</evidence>
<keyword evidence="1" id="KW-0472">Membrane</keyword>
<keyword evidence="3" id="KW-1185">Reference proteome</keyword>
<evidence type="ECO:0000313" key="3">
    <source>
        <dbReference type="Proteomes" id="UP000654573"/>
    </source>
</evidence>
<dbReference type="Proteomes" id="UP000654573">
    <property type="component" value="Unassembled WGS sequence"/>
</dbReference>
<feature type="transmembrane region" description="Helical" evidence="1">
    <location>
        <begin position="211"/>
        <end position="229"/>
    </location>
</feature>
<reference evidence="2 3" key="1">
    <citation type="submission" date="2020-08" db="EMBL/GenBank/DDBJ databases">
        <title>Genome public.</title>
        <authorList>
            <person name="Liu C."/>
            <person name="Sun Q."/>
        </authorList>
    </citation>
    <scope>NUCLEOTIDE SEQUENCE [LARGE SCALE GENOMIC DNA]</scope>
    <source>
        <strain evidence="2 3">NSJ-34</strain>
    </source>
</reference>
<evidence type="ECO:0008006" key="4">
    <source>
        <dbReference type="Google" id="ProtNLM"/>
    </source>
</evidence>
<proteinExistence type="predicted"/>
<dbReference type="Pfam" id="PF19700">
    <property type="entry name" value="DUF6198"/>
    <property type="match status" value="1"/>
</dbReference>
<feature type="transmembrane region" description="Helical" evidence="1">
    <location>
        <begin position="56"/>
        <end position="72"/>
    </location>
</feature>
<accession>A0ABR7FDN9</accession>
<gene>
    <name evidence="2" type="ORF">H8S76_13515</name>
</gene>
<dbReference type="InterPro" id="IPR038750">
    <property type="entry name" value="YczE/YyaS-like"/>
</dbReference>
<dbReference type="EMBL" id="JACOOU010000005">
    <property type="protein sequence ID" value="MBC5673269.1"/>
    <property type="molecule type" value="Genomic_DNA"/>
</dbReference>
<dbReference type="PANTHER" id="PTHR40078:SF1">
    <property type="entry name" value="INTEGRAL MEMBRANE PROTEIN"/>
    <property type="match status" value="1"/>
</dbReference>
<feature type="transmembrane region" description="Helical" evidence="1">
    <location>
        <begin position="126"/>
        <end position="151"/>
    </location>
</feature>
<dbReference type="PANTHER" id="PTHR40078">
    <property type="entry name" value="INTEGRAL MEMBRANE PROTEIN-RELATED"/>
    <property type="match status" value="1"/>
</dbReference>
<organism evidence="2 3">
    <name type="scientific">Blautia celeris</name>
    <dbReference type="NCBI Taxonomy" id="2763026"/>
    <lineage>
        <taxon>Bacteria</taxon>
        <taxon>Bacillati</taxon>
        <taxon>Bacillota</taxon>
        <taxon>Clostridia</taxon>
        <taxon>Lachnospirales</taxon>
        <taxon>Lachnospiraceae</taxon>
        <taxon>Blautia</taxon>
    </lineage>
</organism>
<keyword evidence="1" id="KW-0812">Transmembrane</keyword>